<evidence type="ECO:0000313" key="4">
    <source>
        <dbReference type="EMBL" id="KAI0510339.1"/>
    </source>
</evidence>
<sequence length="257" mass="28752">MAAMARRSMSSVLSRALNPSSPSILPSRLPAAASAVKRLRRVASPLTSSPIRRKSSSGAAYYPIMDSSSNWSNPPRKETILLDGCDYEHWLIVIKFPENPKPSEEEMVAAYVDTLTAVVGSEEEAKKKIYSVCTTTYTGFGALISQELSYRVERLPGVRWVLPDAYLDAPNKDYGGLKVRKEEREIFSLMVKSFIGHDIDLQVDINIQGYARRHETVQVERREPMQRGMSPPVGQDVLPKVFNNPQQDFQSSQETVS</sequence>
<dbReference type="GO" id="GO:0005739">
    <property type="term" value="C:mitochondrion"/>
    <property type="evidence" value="ECO:0007669"/>
    <property type="project" value="TreeGrafter"/>
</dbReference>
<accession>A0A8T3BBB1</accession>
<evidence type="ECO:0000259" key="3">
    <source>
        <dbReference type="Pfam" id="PF21864"/>
    </source>
</evidence>
<feature type="compositionally biased region" description="Polar residues" evidence="2">
    <location>
        <begin position="243"/>
        <end position="257"/>
    </location>
</feature>
<dbReference type="OrthoDB" id="1913091at2759"/>
<reference evidence="4" key="1">
    <citation type="journal article" date="2022" name="Front. Genet.">
        <title>Chromosome-Scale Assembly of the Dendrobium nobile Genome Provides Insights Into the Molecular Mechanism of the Biosynthesis of the Medicinal Active Ingredient of Dendrobium.</title>
        <authorList>
            <person name="Xu Q."/>
            <person name="Niu S.-C."/>
            <person name="Li K.-L."/>
            <person name="Zheng P.-J."/>
            <person name="Zhang X.-J."/>
            <person name="Jia Y."/>
            <person name="Liu Y."/>
            <person name="Niu Y.-X."/>
            <person name="Yu L.-H."/>
            <person name="Chen D.-F."/>
            <person name="Zhang G.-Q."/>
        </authorList>
    </citation>
    <scope>NUCLEOTIDE SEQUENCE</scope>
    <source>
        <tissue evidence="4">Leaf</tissue>
    </source>
</reference>
<protein>
    <recommendedName>
        <fullName evidence="3">MORF/ORRM1/DAG-like MORF domain-containing protein</fullName>
    </recommendedName>
</protein>
<organism evidence="4 5">
    <name type="scientific">Dendrobium nobile</name>
    <name type="common">Orchid</name>
    <dbReference type="NCBI Taxonomy" id="94219"/>
    <lineage>
        <taxon>Eukaryota</taxon>
        <taxon>Viridiplantae</taxon>
        <taxon>Streptophyta</taxon>
        <taxon>Embryophyta</taxon>
        <taxon>Tracheophyta</taxon>
        <taxon>Spermatophyta</taxon>
        <taxon>Magnoliopsida</taxon>
        <taxon>Liliopsida</taxon>
        <taxon>Asparagales</taxon>
        <taxon>Orchidaceae</taxon>
        <taxon>Epidendroideae</taxon>
        <taxon>Malaxideae</taxon>
        <taxon>Dendrobiinae</taxon>
        <taxon>Dendrobium</taxon>
    </lineage>
</organism>
<dbReference type="SMR" id="A0A8T3BBB1"/>
<dbReference type="InterPro" id="IPR039206">
    <property type="entry name" value="MORF/ORRM1/DAG-like"/>
</dbReference>
<dbReference type="PANTHER" id="PTHR31346:SF1">
    <property type="entry name" value="MULTIPLE ORGANELLAR RNA EDITING FACTOR 3, MITOCHONDRIAL"/>
    <property type="match status" value="1"/>
</dbReference>
<keyword evidence="1" id="KW-0809">Transit peptide</keyword>
<evidence type="ECO:0000313" key="5">
    <source>
        <dbReference type="Proteomes" id="UP000829196"/>
    </source>
</evidence>
<name>A0A8T3BBB1_DENNO</name>
<gene>
    <name evidence="4" type="ORF">KFK09_010940</name>
</gene>
<evidence type="ECO:0000256" key="1">
    <source>
        <dbReference type="ARBA" id="ARBA00022946"/>
    </source>
</evidence>
<dbReference type="GO" id="GO:0080156">
    <property type="term" value="P:mitochondrial mRNA modification"/>
    <property type="evidence" value="ECO:0007669"/>
    <property type="project" value="TreeGrafter"/>
</dbReference>
<feature type="domain" description="MORF/ORRM1/DAG-like MORF" evidence="3">
    <location>
        <begin position="87"/>
        <end position="178"/>
    </location>
</feature>
<dbReference type="InterPro" id="IPR054059">
    <property type="entry name" value="MORF/ORRM1/DAG-like_MORF"/>
</dbReference>
<evidence type="ECO:0000256" key="2">
    <source>
        <dbReference type="SAM" id="MobiDB-lite"/>
    </source>
</evidence>
<dbReference type="Pfam" id="PF21864">
    <property type="entry name" value="MORF_dom"/>
    <property type="match status" value="1"/>
</dbReference>
<dbReference type="PANTHER" id="PTHR31346">
    <property type="entry name" value="MULTIPLE ORGANELLAR RNA EDITING FACTOR 2, CHLOROPLASTIC-RELATED-RELATED"/>
    <property type="match status" value="1"/>
</dbReference>
<feature type="region of interest" description="Disordered" evidence="2">
    <location>
        <begin position="222"/>
        <end position="257"/>
    </location>
</feature>
<comment type="caution">
    <text evidence="4">The sequence shown here is derived from an EMBL/GenBank/DDBJ whole genome shotgun (WGS) entry which is preliminary data.</text>
</comment>
<keyword evidence="5" id="KW-1185">Reference proteome</keyword>
<dbReference type="Proteomes" id="UP000829196">
    <property type="component" value="Unassembled WGS sequence"/>
</dbReference>
<dbReference type="AlphaFoldDB" id="A0A8T3BBB1"/>
<dbReference type="EMBL" id="JAGYWB010000009">
    <property type="protein sequence ID" value="KAI0510339.1"/>
    <property type="molecule type" value="Genomic_DNA"/>
</dbReference>
<proteinExistence type="predicted"/>
<dbReference type="GO" id="GO:0016554">
    <property type="term" value="P:cytidine to uridine editing"/>
    <property type="evidence" value="ECO:0007669"/>
    <property type="project" value="InterPro"/>
</dbReference>